<name>A0A835YLP6_9STRA</name>
<gene>
    <name evidence="5" type="ORF">JKP88DRAFT_147707</name>
</gene>
<evidence type="ECO:0000256" key="2">
    <source>
        <dbReference type="ARBA" id="ARBA00022857"/>
    </source>
</evidence>
<keyword evidence="3" id="KW-0560">Oxidoreductase</keyword>
<evidence type="ECO:0000313" key="5">
    <source>
        <dbReference type="EMBL" id="KAG5177480.1"/>
    </source>
</evidence>
<dbReference type="Gene3D" id="3.40.430.10">
    <property type="entry name" value="Dihydrofolate Reductase, subunit A"/>
    <property type="match status" value="1"/>
</dbReference>
<dbReference type="EMBL" id="JAFCMP010000525">
    <property type="protein sequence ID" value="KAG5177480.1"/>
    <property type="molecule type" value="Genomic_DNA"/>
</dbReference>
<evidence type="ECO:0000259" key="4">
    <source>
        <dbReference type="Pfam" id="PF01872"/>
    </source>
</evidence>
<evidence type="ECO:0000256" key="1">
    <source>
        <dbReference type="ARBA" id="ARBA00005104"/>
    </source>
</evidence>
<dbReference type="PANTHER" id="PTHR38011:SF7">
    <property type="entry name" value="2,5-DIAMINO-6-RIBOSYLAMINO-4(3H)-PYRIMIDINONE 5'-PHOSPHATE REDUCTASE"/>
    <property type="match status" value="1"/>
</dbReference>
<organism evidence="5 6">
    <name type="scientific">Tribonema minus</name>
    <dbReference type="NCBI Taxonomy" id="303371"/>
    <lineage>
        <taxon>Eukaryota</taxon>
        <taxon>Sar</taxon>
        <taxon>Stramenopiles</taxon>
        <taxon>Ochrophyta</taxon>
        <taxon>PX clade</taxon>
        <taxon>Xanthophyceae</taxon>
        <taxon>Tribonematales</taxon>
        <taxon>Tribonemataceae</taxon>
        <taxon>Tribonema</taxon>
    </lineage>
</organism>
<reference evidence="5" key="1">
    <citation type="submission" date="2021-02" db="EMBL/GenBank/DDBJ databases">
        <title>First Annotated Genome of the Yellow-green Alga Tribonema minus.</title>
        <authorList>
            <person name="Mahan K.M."/>
        </authorList>
    </citation>
    <scope>NUCLEOTIDE SEQUENCE</scope>
    <source>
        <strain evidence="5">UTEX B ZZ1240</strain>
    </source>
</reference>
<feature type="domain" description="Bacterial bifunctional deaminase-reductase C-terminal" evidence="4">
    <location>
        <begin position="2"/>
        <end position="189"/>
    </location>
</feature>
<proteinExistence type="predicted"/>
<comment type="caution">
    <text evidence="5">The sequence shown here is derived from an EMBL/GenBank/DDBJ whole genome shotgun (WGS) entry which is preliminary data.</text>
</comment>
<keyword evidence="6" id="KW-1185">Reference proteome</keyword>
<evidence type="ECO:0000256" key="3">
    <source>
        <dbReference type="ARBA" id="ARBA00023002"/>
    </source>
</evidence>
<dbReference type="AlphaFoldDB" id="A0A835YLP6"/>
<dbReference type="InterPro" id="IPR024072">
    <property type="entry name" value="DHFR-like_dom_sf"/>
</dbReference>
<dbReference type="PANTHER" id="PTHR38011">
    <property type="entry name" value="DIHYDROFOLATE REDUCTASE FAMILY PROTEIN (AFU_ORTHOLOGUE AFUA_8G06820)"/>
    <property type="match status" value="1"/>
</dbReference>
<dbReference type="OrthoDB" id="5432at2759"/>
<dbReference type="GO" id="GO:0009231">
    <property type="term" value="P:riboflavin biosynthetic process"/>
    <property type="evidence" value="ECO:0007669"/>
    <property type="project" value="InterPro"/>
</dbReference>
<feature type="non-terminal residue" evidence="5">
    <location>
        <position position="1"/>
    </location>
</feature>
<keyword evidence="2" id="KW-0521">NADP</keyword>
<feature type="non-terminal residue" evidence="5">
    <location>
        <position position="191"/>
    </location>
</feature>
<dbReference type="SUPFAM" id="SSF53597">
    <property type="entry name" value="Dihydrofolate reductase-like"/>
    <property type="match status" value="1"/>
</dbReference>
<dbReference type="GO" id="GO:0008703">
    <property type="term" value="F:5-amino-6-(5-phosphoribosylamino)uracil reductase activity"/>
    <property type="evidence" value="ECO:0007669"/>
    <property type="project" value="InterPro"/>
</dbReference>
<dbReference type="Proteomes" id="UP000664859">
    <property type="component" value="Unassembled WGS sequence"/>
</dbReference>
<accession>A0A835YLP6</accession>
<dbReference type="InterPro" id="IPR002734">
    <property type="entry name" value="RibDG_C"/>
</dbReference>
<evidence type="ECO:0000313" key="6">
    <source>
        <dbReference type="Proteomes" id="UP000664859"/>
    </source>
</evidence>
<sequence length="191" mass="20027">RPFVTLTYAQSLDGSIASADKRPVRISGRASRIMTHGLRSLHDGILVGGGTVRRDNPRLNVREWVGDSGDSQDPPPCPRPIVLSSQMGLPMAIKAHGAVIFTSFCRAETQSWLAARAHGGGGDASDCVIVHCATAAGGCCDLRDCLARLAAMGFASVMVEGGGRIIRAFLQAGLVDRLVVTVAPLMLGGYT</sequence>
<comment type="pathway">
    <text evidence="1">Cofactor biosynthesis; riboflavin biosynthesis.</text>
</comment>
<protein>
    <submittedName>
        <fullName evidence="5">Dihydrofolate reductase-like domain-containing protein</fullName>
    </submittedName>
</protein>
<dbReference type="Pfam" id="PF01872">
    <property type="entry name" value="RibD_C"/>
    <property type="match status" value="1"/>
</dbReference>
<dbReference type="InterPro" id="IPR050765">
    <property type="entry name" value="Riboflavin_Biosynth_HTPR"/>
</dbReference>